<dbReference type="Gene3D" id="3.40.50.720">
    <property type="entry name" value="NAD(P)-binding Rossmann-like Domain"/>
    <property type="match status" value="1"/>
</dbReference>
<name>A0A938Y4K1_9BACL</name>
<dbReference type="PANTHER" id="PTHR48079">
    <property type="entry name" value="PROTEIN YEEZ"/>
    <property type="match status" value="1"/>
</dbReference>
<dbReference type="SUPFAM" id="SSF51735">
    <property type="entry name" value="NAD(P)-binding Rossmann-fold domains"/>
    <property type="match status" value="1"/>
</dbReference>
<dbReference type="InterPro" id="IPR001509">
    <property type="entry name" value="Epimerase_deHydtase"/>
</dbReference>
<dbReference type="PANTHER" id="PTHR48079:SF6">
    <property type="entry name" value="NAD(P)-BINDING DOMAIN-CONTAINING PROTEIN-RELATED"/>
    <property type="match status" value="1"/>
</dbReference>
<dbReference type="RefSeq" id="WP_204518853.1">
    <property type="nucleotide sequence ID" value="NZ_BAABIN010000014.1"/>
</dbReference>
<dbReference type="AlphaFoldDB" id="A0A938Y4K1"/>
<proteinExistence type="predicted"/>
<comment type="caution">
    <text evidence="2">The sequence shown here is derived from an EMBL/GenBank/DDBJ whole genome shotgun (WGS) entry which is preliminary data.</text>
</comment>
<dbReference type="InterPro" id="IPR036291">
    <property type="entry name" value="NAD(P)-bd_dom_sf"/>
</dbReference>
<sequence length="311" mass="34711">MKKALVLGATGSMGYALVQELVKRNVEVTAFARGEERLRAFFANQNGVTLFPGDMFHPDSLDQAAADADVIFHAVNLPYGQWEQKLPLLTDRLLAAAQATGAKLVVVDNVYAYGRSNGQKVTEETPKQPASKKGKIRLQLEQTIKQSAVPALIAHFPDFYGPHAGNTLLHYTMQGILSGKKAYFVGNQQIEREYIYTPDGAKALVELALHDFAYGQNWNIPGSGVISGAEIIRILREASGYRRRVGTVTKPMLRFLGLFDKMMSEMVEMMYLTEQPVILSGEKYEKFIGKVPMTAYRDGILQTWNWMTARR</sequence>
<evidence type="ECO:0000313" key="3">
    <source>
        <dbReference type="Proteomes" id="UP000717624"/>
    </source>
</evidence>
<feature type="domain" description="NAD-dependent epimerase/dehydratase" evidence="1">
    <location>
        <begin position="4"/>
        <end position="220"/>
    </location>
</feature>
<dbReference type="InterPro" id="IPR051783">
    <property type="entry name" value="NAD(P)-dependent_oxidoreduct"/>
</dbReference>
<dbReference type="GO" id="GO:0005737">
    <property type="term" value="C:cytoplasm"/>
    <property type="evidence" value="ECO:0007669"/>
    <property type="project" value="TreeGrafter"/>
</dbReference>
<accession>A0A938Y4K1</accession>
<keyword evidence="3" id="KW-1185">Reference proteome</keyword>
<dbReference type="Proteomes" id="UP000717624">
    <property type="component" value="Unassembled WGS sequence"/>
</dbReference>
<dbReference type="EMBL" id="JAFBEB010000009">
    <property type="protein sequence ID" value="MBM7591115.1"/>
    <property type="molecule type" value="Genomic_DNA"/>
</dbReference>
<evidence type="ECO:0000313" key="2">
    <source>
        <dbReference type="EMBL" id="MBM7591115.1"/>
    </source>
</evidence>
<organism evidence="2 3">
    <name type="scientific">Brevibacillus fulvus</name>
    <dbReference type="NCBI Taxonomy" id="1125967"/>
    <lineage>
        <taxon>Bacteria</taxon>
        <taxon>Bacillati</taxon>
        <taxon>Bacillota</taxon>
        <taxon>Bacilli</taxon>
        <taxon>Bacillales</taxon>
        <taxon>Paenibacillaceae</taxon>
        <taxon>Brevibacillus</taxon>
    </lineage>
</organism>
<evidence type="ECO:0000259" key="1">
    <source>
        <dbReference type="Pfam" id="PF01370"/>
    </source>
</evidence>
<reference evidence="2" key="1">
    <citation type="submission" date="2021-01" db="EMBL/GenBank/DDBJ databases">
        <title>Genomic Encyclopedia of Type Strains, Phase IV (KMG-IV): sequencing the most valuable type-strain genomes for metagenomic binning, comparative biology and taxonomic classification.</title>
        <authorList>
            <person name="Goeker M."/>
        </authorList>
    </citation>
    <scope>NUCLEOTIDE SEQUENCE</scope>
    <source>
        <strain evidence="2">DSM 25523</strain>
    </source>
</reference>
<dbReference type="Pfam" id="PF01370">
    <property type="entry name" value="Epimerase"/>
    <property type="match status" value="1"/>
</dbReference>
<dbReference type="GO" id="GO:0004029">
    <property type="term" value="F:aldehyde dehydrogenase (NAD+) activity"/>
    <property type="evidence" value="ECO:0007669"/>
    <property type="project" value="TreeGrafter"/>
</dbReference>
<protein>
    <submittedName>
        <fullName evidence="2">Nucleoside-diphosphate-sugar epimerase</fullName>
    </submittedName>
</protein>
<gene>
    <name evidence="2" type="ORF">JOD01_002741</name>
</gene>